<sequence length="496" mass="55185">MASGGSDQNAEYAPSKLLQLGTVAEYESEFVILANQVTGISANLLKSFYITGLKLELQWELFRSKPTTLGEAFSSARIANARFEDERSTIAISKPNELTAHVQDLEQTTRGRGDEPNRILLVTIHDLIYPITVEVLNQIFTSHGATREPRRTHLLLLCFSILNVEEAHNTKSPLSVDTYGNNGVDESETSGPETSAKEVVDNANGSALICLVGYDTRSEVVIGLPEEFREGDMVDALSRVLEQKSSEKEVDSGSERRDYALFRASLSAFLNLGPGSFAHRRIWDPEINISSRQHLEGKVVVKEWGMIHTRDQNARYALSKLLQRGRVAEYERKAFFKARITEACFEDENNQAVDTNIGDPDVKDKQEVKKADDQEIENIKDKEDKIVEDQQVSEADDDTNNDNFGCSLPPHKGVDLTVEGVVFENIKSDLKKDEDEQGKKNNKGIITFFEVGANKVSKPNGVFNDVGGVGYSKADGKWEPARGIKDGWYLFDELGS</sequence>
<feature type="region of interest" description="Disordered" evidence="1">
    <location>
        <begin position="172"/>
        <end position="198"/>
    </location>
</feature>
<protein>
    <submittedName>
        <fullName evidence="2">Polypyrimidine tract-binding protein homolog 3 isoform X1</fullName>
    </submittedName>
</protein>
<feature type="compositionally biased region" description="Polar residues" evidence="1">
    <location>
        <begin position="172"/>
        <end position="181"/>
    </location>
</feature>
<feature type="non-terminal residue" evidence="2">
    <location>
        <position position="496"/>
    </location>
</feature>
<dbReference type="EMBL" id="BKCJ010335319">
    <property type="protein sequence ID" value="GEZ87209.1"/>
    <property type="molecule type" value="Genomic_DNA"/>
</dbReference>
<dbReference type="AlphaFoldDB" id="A0A699IUP7"/>
<comment type="caution">
    <text evidence="2">The sequence shown here is derived from an EMBL/GenBank/DDBJ whole genome shotgun (WGS) entry which is preliminary data.</text>
</comment>
<feature type="region of interest" description="Disordered" evidence="1">
    <location>
        <begin position="355"/>
        <end position="402"/>
    </location>
</feature>
<accession>A0A699IUP7</accession>
<evidence type="ECO:0000256" key="1">
    <source>
        <dbReference type="SAM" id="MobiDB-lite"/>
    </source>
</evidence>
<organism evidence="2">
    <name type="scientific">Tanacetum cinerariifolium</name>
    <name type="common">Dalmatian daisy</name>
    <name type="synonym">Chrysanthemum cinerariifolium</name>
    <dbReference type="NCBI Taxonomy" id="118510"/>
    <lineage>
        <taxon>Eukaryota</taxon>
        <taxon>Viridiplantae</taxon>
        <taxon>Streptophyta</taxon>
        <taxon>Embryophyta</taxon>
        <taxon>Tracheophyta</taxon>
        <taxon>Spermatophyta</taxon>
        <taxon>Magnoliopsida</taxon>
        <taxon>eudicotyledons</taxon>
        <taxon>Gunneridae</taxon>
        <taxon>Pentapetalae</taxon>
        <taxon>asterids</taxon>
        <taxon>campanulids</taxon>
        <taxon>Asterales</taxon>
        <taxon>Asteraceae</taxon>
        <taxon>Asteroideae</taxon>
        <taxon>Anthemideae</taxon>
        <taxon>Anthemidinae</taxon>
        <taxon>Tanacetum</taxon>
    </lineage>
</organism>
<feature type="compositionally biased region" description="Basic and acidic residues" evidence="1">
    <location>
        <begin position="360"/>
        <end position="388"/>
    </location>
</feature>
<evidence type="ECO:0000313" key="2">
    <source>
        <dbReference type="EMBL" id="GEZ87209.1"/>
    </source>
</evidence>
<reference evidence="2" key="1">
    <citation type="journal article" date="2019" name="Sci. Rep.">
        <title>Draft genome of Tanacetum cinerariifolium, the natural source of mosquito coil.</title>
        <authorList>
            <person name="Yamashiro T."/>
            <person name="Shiraishi A."/>
            <person name="Satake H."/>
            <person name="Nakayama K."/>
        </authorList>
    </citation>
    <scope>NUCLEOTIDE SEQUENCE</scope>
</reference>
<name>A0A699IUP7_TANCI</name>
<gene>
    <name evidence="2" type="ORF">Tci_559182</name>
</gene>
<proteinExistence type="predicted"/>